<dbReference type="SUPFAM" id="SSF52172">
    <property type="entry name" value="CheY-like"/>
    <property type="match status" value="1"/>
</dbReference>
<evidence type="ECO:0000256" key="2">
    <source>
        <dbReference type="ARBA" id="ARBA00012438"/>
    </source>
</evidence>
<dbReference type="FunFam" id="1.10.287.130:FF:000037">
    <property type="entry name" value="Hybrid sensor histidine kinase/response regulator"/>
    <property type="match status" value="1"/>
</dbReference>
<name>A0A1G7I6G0_9SPHN</name>
<feature type="transmembrane region" description="Helical" evidence="5">
    <location>
        <begin position="40"/>
        <end position="61"/>
    </location>
</feature>
<dbReference type="InterPro" id="IPR004358">
    <property type="entry name" value="Sig_transdc_His_kin-like_C"/>
</dbReference>
<dbReference type="SUPFAM" id="SSF55874">
    <property type="entry name" value="ATPase domain of HSP90 chaperone/DNA topoisomerase II/histidine kinase"/>
    <property type="match status" value="1"/>
</dbReference>
<dbReference type="CDD" id="cd00082">
    <property type="entry name" value="HisKA"/>
    <property type="match status" value="1"/>
</dbReference>
<dbReference type="Gene3D" id="3.40.50.2300">
    <property type="match status" value="1"/>
</dbReference>
<evidence type="ECO:0000256" key="1">
    <source>
        <dbReference type="ARBA" id="ARBA00000085"/>
    </source>
</evidence>
<reference evidence="8 11" key="2">
    <citation type="submission" date="2019-12" db="EMBL/GenBank/DDBJ databases">
        <authorList>
            <person name="Zheng J."/>
        </authorList>
    </citation>
    <scope>NUCLEOTIDE SEQUENCE [LARGE SCALE GENOMIC DNA]</scope>
    <source>
        <strain evidence="8 11">DSM 27347</strain>
    </source>
</reference>
<comment type="catalytic activity">
    <reaction evidence="1">
        <text>ATP + protein L-histidine = ADP + protein N-phospho-L-histidine.</text>
        <dbReference type="EC" id="2.7.13.3"/>
    </reaction>
</comment>
<reference evidence="9 10" key="1">
    <citation type="submission" date="2016-10" db="EMBL/GenBank/DDBJ databases">
        <authorList>
            <person name="Varghese N."/>
            <person name="Submissions S."/>
        </authorList>
    </citation>
    <scope>NUCLEOTIDE SEQUENCE [LARGE SCALE GENOMIC DNA]</scope>
    <source>
        <strain evidence="9 10">S7-754</strain>
    </source>
</reference>
<dbReference type="InterPro" id="IPR035965">
    <property type="entry name" value="PAS-like_dom_sf"/>
</dbReference>
<evidence type="ECO:0000313" key="9">
    <source>
        <dbReference type="EMBL" id="SDF07939.1"/>
    </source>
</evidence>
<keyword evidence="10" id="KW-1185">Reference proteome</keyword>
<dbReference type="PROSITE" id="PS50110">
    <property type="entry name" value="RESPONSE_REGULATORY"/>
    <property type="match status" value="1"/>
</dbReference>
<evidence type="ECO:0000256" key="3">
    <source>
        <dbReference type="ARBA" id="ARBA00022553"/>
    </source>
</evidence>
<dbReference type="OrthoDB" id="9796100at2"/>
<dbReference type="SUPFAM" id="SSF47384">
    <property type="entry name" value="Homodimeric domain of signal transducing histidine kinase"/>
    <property type="match status" value="1"/>
</dbReference>
<evidence type="ECO:0000256" key="5">
    <source>
        <dbReference type="SAM" id="Phobius"/>
    </source>
</evidence>
<evidence type="ECO:0000256" key="4">
    <source>
        <dbReference type="PROSITE-ProRule" id="PRU00169"/>
    </source>
</evidence>
<dbReference type="EC" id="2.7.13.3" evidence="2"/>
<feature type="modified residue" description="4-aspartylphosphate" evidence="4">
    <location>
        <position position="730"/>
    </location>
</feature>
<dbReference type="AlphaFoldDB" id="A0A1G7I6G0"/>
<keyword evidence="9" id="KW-0418">Kinase</keyword>
<dbReference type="PROSITE" id="PS50109">
    <property type="entry name" value="HIS_KIN"/>
    <property type="match status" value="1"/>
</dbReference>
<gene>
    <name evidence="8" type="ORF">GQR91_12035</name>
    <name evidence="9" type="ORF">SAMN05216557_102123</name>
</gene>
<dbReference type="InterPro" id="IPR011006">
    <property type="entry name" value="CheY-like_superfamily"/>
</dbReference>
<dbReference type="Pfam" id="PF13188">
    <property type="entry name" value="PAS_8"/>
    <property type="match status" value="1"/>
</dbReference>
<dbReference type="PRINTS" id="PR00344">
    <property type="entry name" value="BCTRLSENSOR"/>
</dbReference>
<evidence type="ECO:0000259" key="6">
    <source>
        <dbReference type="PROSITE" id="PS50109"/>
    </source>
</evidence>
<protein>
    <recommendedName>
        <fullName evidence="2">histidine kinase</fullName>
        <ecNumber evidence="2">2.7.13.3</ecNumber>
    </recommendedName>
</protein>
<dbReference type="InterPro" id="IPR005467">
    <property type="entry name" value="His_kinase_dom"/>
</dbReference>
<dbReference type="SUPFAM" id="SSF55785">
    <property type="entry name" value="PYP-like sensor domain (PAS domain)"/>
    <property type="match status" value="1"/>
</dbReference>
<organism evidence="9 10">
    <name type="scientific">Sphingomonas carotinifaciens</name>
    <dbReference type="NCBI Taxonomy" id="1166323"/>
    <lineage>
        <taxon>Bacteria</taxon>
        <taxon>Pseudomonadati</taxon>
        <taxon>Pseudomonadota</taxon>
        <taxon>Alphaproteobacteria</taxon>
        <taxon>Sphingomonadales</taxon>
        <taxon>Sphingomonadaceae</taxon>
        <taxon>Sphingomonas</taxon>
    </lineage>
</organism>
<proteinExistence type="predicted"/>
<keyword evidence="5" id="KW-0472">Membrane</keyword>
<dbReference type="PANTHER" id="PTHR43065:SF42">
    <property type="entry name" value="TWO-COMPONENT SENSOR PPRA"/>
    <property type="match status" value="1"/>
</dbReference>
<keyword evidence="3 4" id="KW-0597">Phosphoprotein</keyword>
<dbReference type="EMBL" id="WSUT01000005">
    <property type="protein sequence ID" value="MWC44376.1"/>
    <property type="molecule type" value="Genomic_DNA"/>
</dbReference>
<dbReference type="EMBL" id="FNBI01000002">
    <property type="protein sequence ID" value="SDF07939.1"/>
    <property type="molecule type" value="Genomic_DNA"/>
</dbReference>
<dbReference type="Proteomes" id="UP000436801">
    <property type="component" value="Unassembled WGS sequence"/>
</dbReference>
<evidence type="ECO:0000313" key="8">
    <source>
        <dbReference type="EMBL" id="MWC44376.1"/>
    </source>
</evidence>
<dbReference type="InterPro" id="IPR001789">
    <property type="entry name" value="Sig_transdc_resp-reg_receiver"/>
</dbReference>
<sequence>MATLAPTRTLSPIQTALLVTIGTGLLAAILVFAVVGSWPFAAGFLGIGLVVGGGVVAWRLLSPAQATERRALDWDFTRVVADTSDDAIAVTDRAGRLVCANDAYEALFPGSPTPPGLPLDGEGVAALTQAGRVAWRDGLGRADRLLANGVRVSALVTRAGDEADMLVWRFVVAVEQDLAQMVEALIAGKDGDRFGAAGIMAAVVGPDGRVRAANRVLAARALGRAEDSIAGRDFARFLITDSRGLLRFEREGLDGSPLRLIQVPFVEGDGAPMLVALIDEEEDAAPAIGASATQHVRTLVALMPFGMALVDRDGRFLQMNDAFMRAAGVNAAAPPLYPGDLVVREDKGAVADAIRRFAGGATHSADMAVRLKDHPDEPVALTIAGARGLGDASVLLSLKDNSEESRLKREVAQATKMQAVGQLAGGVAHDFNNILTAIIGHCDLMMMRHSPGDSDYDDIQQIRSNSNRAAALTRQLLAFSRQQTLRPQVLQLPDVVSEVSNLLKRLMGETVRLDVSHGRNLGPVRADPGQLEQVIVNLAVNARDAIVQANGPSGGTLTIQTRSISADDVRAMASDILPVGDYTALIVSDTGAGIPADVLPKIFEPFFTTKELGKGTGLGLSTVYGIVKQSGGWIFADSRPGQGATFSIYLPIHAAPAAPQPKPLSSRAPTRPADLWGTGTVLLVEDEEMVRAVAERALTRQGYTVKAAEHGEAALEMLAAMDKPDLLISDVVMPTMDGPTMVRQVRLRYPDLPVLFMSGYAEEQLRRSIDIDNVAFLPKPFSVQQLAEATRAVLLQQGTGGSANS</sequence>
<dbReference type="Gene3D" id="3.30.450.20">
    <property type="entry name" value="PAS domain"/>
    <property type="match status" value="1"/>
</dbReference>
<dbReference type="Gene3D" id="1.10.287.130">
    <property type="match status" value="1"/>
</dbReference>
<dbReference type="RefSeq" id="WP_149681594.1">
    <property type="nucleotide sequence ID" value="NZ_FNBI01000002.1"/>
</dbReference>
<dbReference type="Pfam" id="PF00072">
    <property type="entry name" value="Response_reg"/>
    <property type="match status" value="1"/>
</dbReference>
<accession>A0A1G7I6G0</accession>
<dbReference type="Pfam" id="PF02518">
    <property type="entry name" value="HATPase_c"/>
    <property type="match status" value="1"/>
</dbReference>
<dbReference type="Proteomes" id="UP000323502">
    <property type="component" value="Unassembled WGS sequence"/>
</dbReference>
<dbReference type="SMART" id="SM00388">
    <property type="entry name" value="HisKA"/>
    <property type="match status" value="1"/>
</dbReference>
<dbReference type="SMART" id="SM00387">
    <property type="entry name" value="HATPase_c"/>
    <property type="match status" value="1"/>
</dbReference>
<evidence type="ECO:0000259" key="7">
    <source>
        <dbReference type="PROSITE" id="PS50110"/>
    </source>
</evidence>
<dbReference type="Pfam" id="PF00512">
    <property type="entry name" value="HisKA"/>
    <property type="match status" value="1"/>
</dbReference>
<dbReference type="GO" id="GO:0000155">
    <property type="term" value="F:phosphorelay sensor kinase activity"/>
    <property type="evidence" value="ECO:0007669"/>
    <property type="project" value="InterPro"/>
</dbReference>
<feature type="domain" description="Histidine kinase" evidence="6">
    <location>
        <begin position="426"/>
        <end position="654"/>
    </location>
</feature>
<evidence type="ECO:0000313" key="10">
    <source>
        <dbReference type="Proteomes" id="UP000323502"/>
    </source>
</evidence>
<feature type="domain" description="Response regulatory" evidence="7">
    <location>
        <begin position="680"/>
        <end position="794"/>
    </location>
</feature>
<dbReference type="InterPro" id="IPR003661">
    <property type="entry name" value="HisK_dim/P_dom"/>
</dbReference>
<dbReference type="InterPro" id="IPR036890">
    <property type="entry name" value="HATPase_C_sf"/>
</dbReference>
<dbReference type="InterPro" id="IPR036097">
    <property type="entry name" value="HisK_dim/P_sf"/>
</dbReference>
<dbReference type="InterPro" id="IPR003594">
    <property type="entry name" value="HATPase_dom"/>
</dbReference>
<dbReference type="InterPro" id="IPR000014">
    <property type="entry name" value="PAS"/>
</dbReference>
<keyword evidence="9" id="KW-0808">Transferase</keyword>
<keyword evidence="5" id="KW-0812">Transmembrane</keyword>
<feature type="transmembrane region" description="Helical" evidence="5">
    <location>
        <begin position="12"/>
        <end position="34"/>
    </location>
</feature>
<dbReference type="PANTHER" id="PTHR43065">
    <property type="entry name" value="SENSOR HISTIDINE KINASE"/>
    <property type="match status" value="1"/>
</dbReference>
<dbReference type="Gene3D" id="3.30.565.10">
    <property type="entry name" value="Histidine kinase-like ATPase, C-terminal domain"/>
    <property type="match status" value="1"/>
</dbReference>
<keyword evidence="5" id="KW-1133">Transmembrane helix</keyword>
<dbReference type="SMART" id="SM00448">
    <property type="entry name" value="REC"/>
    <property type="match status" value="1"/>
</dbReference>
<evidence type="ECO:0000313" key="11">
    <source>
        <dbReference type="Proteomes" id="UP000436801"/>
    </source>
</evidence>